<dbReference type="PANTHER" id="PTHR15323:SF6">
    <property type="entry name" value="CELL DIVISION CYCLE PROTEIN 123 HOMOLOG"/>
    <property type="match status" value="1"/>
</dbReference>
<proteinExistence type="inferred from homology"/>
<feature type="compositionally biased region" description="Basic and acidic residues" evidence="2">
    <location>
        <begin position="260"/>
        <end position="345"/>
    </location>
</feature>
<reference evidence="3" key="1">
    <citation type="submission" date="2022-08" db="EMBL/GenBank/DDBJ databases">
        <title>Novel sulphate-reducing endosymbionts in the free-living metamonad Anaeramoeba.</title>
        <authorList>
            <person name="Jerlstrom-Hultqvist J."/>
            <person name="Cepicka I."/>
            <person name="Gallot-Lavallee L."/>
            <person name="Salas-Leiva D."/>
            <person name="Curtis B.A."/>
            <person name="Zahonova K."/>
            <person name="Pipaliya S."/>
            <person name="Dacks J."/>
            <person name="Roger A.J."/>
        </authorList>
    </citation>
    <scope>NUCLEOTIDE SEQUENCE</scope>
    <source>
        <strain evidence="3">Busselton2</strain>
    </source>
</reference>
<protein>
    <submittedName>
        <fullName evidence="3">Cell division cycle protein 123</fullName>
    </submittedName>
</protein>
<dbReference type="InterPro" id="IPR009772">
    <property type="entry name" value="CDC123"/>
</dbReference>
<organism evidence="3 4">
    <name type="scientific">Anaeramoeba flamelloides</name>
    <dbReference type="NCBI Taxonomy" id="1746091"/>
    <lineage>
        <taxon>Eukaryota</taxon>
        <taxon>Metamonada</taxon>
        <taxon>Anaeramoebidae</taxon>
        <taxon>Anaeramoeba</taxon>
    </lineage>
</organism>
<keyword evidence="3" id="KW-0132">Cell division</keyword>
<keyword evidence="3" id="KW-0131">Cell cycle</keyword>
<evidence type="ECO:0000313" key="4">
    <source>
        <dbReference type="Proteomes" id="UP001146793"/>
    </source>
</evidence>
<dbReference type="GO" id="GO:0005737">
    <property type="term" value="C:cytoplasm"/>
    <property type="evidence" value="ECO:0007669"/>
    <property type="project" value="TreeGrafter"/>
</dbReference>
<accession>A0AAV7ZS41</accession>
<dbReference type="GO" id="GO:0051301">
    <property type="term" value="P:cell division"/>
    <property type="evidence" value="ECO:0007669"/>
    <property type="project" value="UniProtKB-KW"/>
</dbReference>
<gene>
    <name evidence="3" type="ORF">M0812_10241</name>
</gene>
<dbReference type="Pfam" id="PF07065">
    <property type="entry name" value="D123"/>
    <property type="match status" value="1"/>
</dbReference>
<dbReference type="Proteomes" id="UP001146793">
    <property type="component" value="Unassembled WGS sequence"/>
</dbReference>
<feature type="region of interest" description="Disordered" evidence="2">
    <location>
        <begin position="237"/>
        <end position="345"/>
    </location>
</feature>
<comment type="caution">
    <text evidence="3">The sequence shown here is derived from an EMBL/GenBank/DDBJ whole genome shotgun (WGS) entry which is preliminary data.</text>
</comment>
<dbReference type="EMBL" id="JANTQA010000023">
    <property type="protein sequence ID" value="KAJ3444388.1"/>
    <property type="molecule type" value="Genomic_DNA"/>
</dbReference>
<name>A0AAV7ZS41_9EUKA</name>
<feature type="compositionally biased region" description="Basic and acidic residues" evidence="2">
    <location>
        <begin position="237"/>
        <end position="250"/>
    </location>
</feature>
<evidence type="ECO:0000313" key="3">
    <source>
        <dbReference type="EMBL" id="KAJ3444388.1"/>
    </source>
</evidence>
<evidence type="ECO:0000256" key="1">
    <source>
        <dbReference type="ARBA" id="ARBA00011047"/>
    </source>
</evidence>
<dbReference type="PANTHER" id="PTHR15323">
    <property type="entry name" value="D123 PROTEIN"/>
    <property type="match status" value="1"/>
</dbReference>
<comment type="similarity">
    <text evidence="1">Belongs to the CDC123 family.</text>
</comment>
<sequence>MGIMNFFITGLPLKKGLYEELFKDALWMNSTGDLKCIIPSDIYSVLKGSDLIIFDLNHAFDLCKNKSKNRTEKFYLILRKLYPLKISQEFRCFCKNGLLFAISQQDDSTYYKYLEKKKEYFFELIKKFWNAKIKEKFGSKNYIFDIYITKNDKIFLIDFNIYSRATEPLLFDWDELNEIDLINKEENKIQFRLTPKDKPIKPNLSMTSRLSYDLQEFGNNISAREIVELIKKGKFDDKNEDEDKREKEKENENEDEDEKEKEKEKEKENEKENEKLDEGEEKEKEKEKEKENENKNEKKESVINDQTTKEETETEIGKGKEKEKKNINENDIENKKESDHEKVKN</sequence>
<evidence type="ECO:0000256" key="2">
    <source>
        <dbReference type="SAM" id="MobiDB-lite"/>
    </source>
</evidence>
<dbReference type="AlphaFoldDB" id="A0AAV7ZS41"/>